<dbReference type="InterPro" id="IPR049489">
    <property type="entry name" value="FabD-like_helical_ins"/>
</dbReference>
<evidence type="ECO:0000256" key="3">
    <source>
        <dbReference type="SAM" id="MobiDB-lite"/>
    </source>
</evidence>
<feature type="compositionally biased region" description="Low complexity" evidence="3">
    <location>
        <begin position="466"/>
        <end position="479"/>
    </location>
</feature>
<organism evidence="5 6">
    <name type="scientific">Paraburkholderia acidicola</name>
    <dbReference type="NCBI Taxonomy" id="1912599"/>
    <lineage>
        <taxon>Bacteria</taxon>
        <taxon>Pseudomonadati</taxon>
        <taxon>Pseudomonadota</taxon>
        <taxon>Betaproteobacteria</taxon>
        <taxon>Burkholderiales</taxon>
        <taxon>Burkholderiaceae</taxon>
        <taxon>Paraburkholderia</taxon>
    </lineage>
</organism>
<dbReference type="InterPro" id="IPR009081">
    <property type="entry name" value="PP-bd_ACP"/>
</dbReference>
<evidence type="ECO:0000256" key="1">
    <source>
        <dbReference type="ARBA" id="ARBA00022450"/>
    </source>
</evidence>
<dbReference type="SUPFAM" id="SSF51412">
    <property type="entry name" value="Inosine monophosphate dehydrogenase (IMPDH)"/>
    <property type="match status" value="1"/>
</dbReference>
<protein>
    <recommendedName>
        <fullName evidence="4">Carrier domain-containing protein</fullName>
    </recommendedName>
</protein>
<dbReference type="NCBIfam" id="TIGR02814">
    <property type="entry name" value="pfaD_fam"/>
    <property type="match status" value="1"/>
</dbReference>
<name>A0A2A4ESS4_9BURK</name>
<dbReference type="Gene3D" id="1.10.1200.10">
    <property type="entry name" value="ACP-like"/>
    <property type="match status" value="1"/>
</dbReference>
<dbReference type="InterPro" id="IPR036736">
    <property type="entry name" value="ACP-like_sf"/>
</dbReference>
<feature type="region of interest" description="Disordered" evidence="3">
    <location>
        <begin position="466"/>
        <end position="487"/>
    </location>
</feature>
<sequence length="573" mass="61236">MNAPVNIPGATATAQSLGSAAFRERHGLTLAYMAGAMAAGIAGEALLEALVSAGCLASFGSAGLPLARIEAAITRLRASLPGKRLCFNLIHTPDHPAQERSIVELYLREGIETIEASAFMQLSAALVLFRARGAYLDEHGRAHAKQRIIAKVSRREVAQAFLRPAPDALLATLQAEGALNAGEVAAARLLPMADDITVEADSGGHTDRQSLVCAWPSLAALRARVAREFPPAAEVGLGAGGGLGTPAAIAAAFAMGADYVVTGSINQGCIEAGTSDTVKQLLAGAEPSDVAMAPAADMFELGVSVQVLKRGSMFAARANQLGELYRAHRTLRDLPPEECKRLEQQIFHQPLAAVEEQTLAFWQARHPGLAERAAQDPRILMGLVFRWYLGQASRWAINGEPARALDFQIWCGQAMGAFNAWAADTPFADPRRRHAAAIALSLMNEAGAHLDNFMARSVWPPALSAATSTSTSTSASTSTDDVEPDDEEDLQEWLMLQIARELGVDIDQIDPRCSFESYALDSARTLLLLNRMEQRLSMKLSPTLVWNYPTIEKLAARLQQMAEAANVSAEANA</sequence>
<dbReference type="Proteomes" id="UP000218022">
    <property type="component" value="Unassembled WGS sequence"/>
</dbReference>
<keyword evidence="1" id="KW-0596">Phosphopantetheine</keyword>
<dbReference type="InterPro" id="IPR014179">
    <property type="entry name" value="PfaD-like_TIM-barrel"/>
</dbReference>
<evidence type="ECO:0000256" key="2">
    <source>
        <dbReference type="ARBA" id="ARBA00022553"/>
    </source>
</evidence>
<dbReference type="Pfam" id="PF21607">
    <property type="entry name" value="FabD_helical_ins"/>
    <property type="match status" value="1"/>
</dbReference>
<dbReference type="OrthoDB" id="9808564at2"/>
<evidence type="ECO:0000259" key="4">
    <source>
        <dbReference type="PROSITE" id="PS50075"/>
    </source>
</evidence>
<accession>A0A2A4ESS4</accession>
<dbReference type="PANTHER" id="PTHR32332">
    <property type="entry name" value="2-NITROPROPANE DIOXYGENASE"/>
    <property type="match status" value="1"/>
</dbReference>
<dbReference type="EMBL" id="MTZV01000006">
    <property type="protein sequence ID" value="PCE23895.1"/>
    <property type="molecule type" value="Genomic_DNA"/>
</dbReference>
<feature type="domain" description="Carrier" evidence="4">
    <location>
        <begin position="485"/>
        <end position="562"/>
    </location>
</feature>
<dbReference type="PANTHER" id="PTHR32332:SF20">
    <property type="entry name" value="2-NITROPROPANE DIOXYGENASE-LIKE PROTEIN"/>
    <property type="match status" value="1"/>
</dbReference>
<comment type="caution">
    <text evidence="5">The sequence shown here is derived from an EMBL/GenBank/DDBJ whole genome shotgun (WGS) entry which is preliminary data.</text>
</comment>
<evidence type="ECO:0000313" key="6">
    <source>
        <dbReference type="Proteomes" id="UP000218022"/>
    </source>
</evidence>
<dbReference type="AlphaFoldDB" id="A0A2A4ESS4"/>
<dbReference type="PROSITE" id="PS50075">
    <property type="entry name" value="CARRIER"/>
    <property type="match status" value="1"/>
</dbReference>
<reference evidence="5 6" key="1">
    <citation type="submission" date="2017-01" db="EMBL/GenBank/DDBJ databases">
        <title>Whole-Genome Shotgun Sequencing of Two beta-Proteobacterial Species in Search of the Bulgecin Biosynthetic Cluster.</title>
        <authorList>
            <person name="Horsman M.E."/>
            <person name="Marous D.R."/>
            <person name="Li R."/>
            <person name="Oliver R.A."/>
            <person name="Byun B."/>
            <person name="Emrich S.J."/>
            <person name="Boggess B."/>
            <person name="Townsend C.A."/>
            <person name="Mobashery S."/>
        </authorList>
    </citation>
    <scope>NUCLEOTIDE SEQUENCE [LARGE SCALE GENOMIC DNA]</scope>
    <source>
        <strain evidence="5 6">ATCC 31363</strain>
    </source>
</reference>
<dbReference type="RefSeq" id="WP_096725784.1">
    <property type="nucleotide sequence ID" value="NZ_MTZV01000006.1"/>
</dbReference>
<dbReference type="SUPFAM" id="SSF47336">
    <property type="entry name" value="ACP-like"/>
    <property type="match status" value="1"/>
</dbReference>
<keyword evidence="2" id="KW-0597">Phosphoprotein</keyword>
<dbReference type="Gene3D" id="3.20.20.70">
    <property type="entry name" value="Aldolase class I"/>
    <property type="match status" value="1"/>
</dbReference>
<gene>
    <name evidence="5" type="ORF">BWP39_29885</name>
</gene>
<dbReference type="SMART" id="SM00823">
    <property type="entry name" value="PKS_PP"/>
    <property type="match status" value="1"/>
</dbReference>
<dbReference type="GO" id="GO:0031177">
    <property type="term" value="F:phosphopantetheine binding"/>
    <property type="evidence" value="ECO:0007669"/>
    <property type="project" value="InterPro"/>
</dbReference>
<dbReference type="Pfam" id="PF00550">
    <property type="entry name" value="PP-binding"/>
    <property type="match status" value="1"/>
</dbReference>
<dbReference type="InterPro" id="IPR020806">
    <property type="entry name" value="PKS_PP-bd"/>
</dbReference>
<proteinExistence type="predicted"/>
<dbReference type="InterPro" id="IPR013785">
    <property type="entry name" value="Aldolase_TIM"/>
</dbReference>
<evidence type="ECO:0000313" key="5">
    <source>
        <dbReference type="EMBL" id="PCE23895.1"/>
    </source>
</evidence>